<dbReference type="InterPro" id="IPR012902">
    <property type="entry name" value="N_methyl_site"/>
</dbReference>
<protein>
    <submittedName>
        <fullName evidence="2">PilW family protein</fullName>
    </submittedName>
</protein>
<feature type="transmembrane region" description="Helical" evidence="1">
    <location>
        <begin position="20"/>
        <end position="41"/>
    </location>
</feature>
<sequence length="326" mass="34767">MIRRLASGRVRQALQTGLTLVELLVSLVIISLITIAALALYTTSAGTYRTTDANQALQDNARFIFELFSQATRQAGLQDTYQYAQLQTGLAPSYNWDVARFTPVPPSLLGHRALFGYNNAKAVASPSAGTDYSADDNSGTTNNNSDVFGVRYFGSSRQTDITTGDGSVINCQGTPVPYPLTASDIGLSLFTVGTGSTGEPELQCIVQGNPQVRPLVGGVETLQIVYAVDTDTGATADNSPNRWLNAAQVSTAALWPKVRMIRVGMVLRGAPGSAETQATALYPLGEEFSKISGSPSTETGMVFTPPNDGRLRRAFAFNIAVRNNLE</sequence>
<dbReference type="RefSeq" id="WP_243305379.1">
    <property type="nucleotide sequence ID" value="NZ_JALGBI010000001.1"/>
</dbReference>
<dbReference type="NCBIfam" id="TIGR02532">
    <property type="entry name" value="IV_pilin_GFxxxE"/>
    <property type="match status" value="1"/>
</dbReference>
<proteinExistence type="predicted"/>
<evidence type="ECO:0000256" key="1">
    <source>
        <dbReference type="SAM" id="Phobius"/>
    </source>
</evidence>
<organism evidence="2 3">
    <name type="scientific">Variovorax terrae</name>
    <dbReference type="NCBI Taxonomy" id="2923278"/>
    <lineage>
        <taxon>Bacteria</taxon>
        <taxon>Pseudomonadati</taxon>
        <taxon>Pseudomonadota</taxon>
        <taxon>Betaproteobacteria</taxon>
        <taxon>Burkholderiales</taxon>
        <taxon>Comamonadaceae</taxon>
        <taxon>Variovorax</taxon>
    </lineage>
</organism>
<keyword evidence="1" id="KW-1133">Transmembrane helix</keyword>
<dbReference type="SUPFAM" id="SSF54523">
    <property type="entry name" value="Pili subunits"/>
    <property type="match status" value="1"/>
</dbReference>
<dbReference type="InterPro" id="IPR032092">
    <property type="entry name" value="PilW"/>
</dbReference>
<dbReference type="InterPro" id="IPR045584">
    <property type="entry name" value="Pilin-like"/>
</dbReference>
<dbReference type="EMBL" id="JALGBI010000001">
    <property type="protein sequence ID" value="MCJ0762808.1"/>
    <property type="molecule type" value="Genomic_DNA"/>
</dbReference>
<gene>
    <name evidence="2" type="ORF">MMF98_06230</name>
</gene>
<comment type="caution">
    <text evidence="2">The sequence shown here is derived from an EMBL/GenBank/DDBJ whole genome shotgun (WGS) entry which is preliminary data.</text>
</comment>
<evidence type="ECO:0000313" key="3">
    <source>
        <dbReference type="Proteomes" id="UP001139447"/>
    </source>
</evidence>
<dbReference type="Pfam" id="PF16074">
    <property type="entry name" value="PilW"/>
    <property type="match status" value="1"/>
</dbReference>
<keyword evidence="1" id="KW-0472">Membrane</keyword>
<keyword evidence="3" id="KW-1185">Reference proteome</keyword>
<keyword evidence="1" id="KW-0812">Transmembrane</keyword>
<dbReference type="AlphaFoldDB" id="A0A9X1VT36"/>
<evidence type="ECO:0000313" key="2">
    <source>
        <dbReference type="EMBL" id="MCJ0762808.1"/>
    </source>
</evidence>
<dbReference type="PROSITE" id="PS00409">
    <property type="entry name" value="PROKAR_NTER_METHYL"/>
    <property type="match status" value="1"/>
</dbReference>
<dbReference type="GO" id="GO:0043683">
    <property type="term" value="P:type IV pilus assembly"/>
    <property type="evidence" value="ECO:0007669"/>
    <property type="project" value="InterPro"/>
</dbReference>
<dbReference type="Proteomes" id="UP001139447">
    <property type="component" value="Unassembled WGS sequence"/>
</dbReference>
<reference evidence="2" key="1">
    <citation type="submission" date="2022-03" db="EMBL/GenBank/DDBJ databases">
        <authorList>
            <person name="Woo C.Y."/>
        </authorList>
    </citation>
    <scope>NUCLEOTIDE SEQUENCE</scope>
    <source>
        <strain evidence="2">CYS-02</strain>
    </source>
</reference>
<accession>A0A9X1VT36</accession>
<name>A0A9X1VT36_9BURK</name>